<organism evidence="7 8">
    <name type="scientific">Labrys miyagiensis</name>
    <dbReference type="NCBI Taxonomy" id="346912"/>
    <lineage>
        <taxon>Bacteria</taxon>
        <taxon>Pseudomonadati</taxon>
        <taxon>Pseudomonadota</taxon>
        <taxon>Alphaproteobacteria</taxon>
        <taxon>Hyphomicrobiales</taxon>
        <taxon>Xanthobacteraceae</taxon>
        <taxon>Labrys</taxon>
    </lineage>
</organism>
<feature type="transmembrane region" description="Helical" evidence="5">
    <location>
        <begin position="219"/>
        <end position="239"/>
    </location>
</feature>
<accession>A0ABQ6CXL2</accession>
<dbReference type="RefSeq" id="WP_284316700.1">
    <property type="nucleotide sequence ID" value="NZ_BSPC01000080.1"/>
</dbReference>
<comment type="caution">
    <text evidence="7">The sequence shown here is derived from an EMBL/GenBank/DDBJ whole genome shotgun (WGS) entry which is preliminary data.</text>
</comment>
<feature type="transmembrane region" description="Helical" evidence="5">
    <location>
        <begin position="90"/>
        <end position="107"/>
    </location>
</feature>
<dbReference type="GO" id="GO:0006508">
    <property type="term" value="P:proteolysis"/>
    <property type="evidence" value="ECO:0007669"/>
    <property type="project" value="UniProtKB-KW"/>
</dbReference>
<dbReference type="Pfam" id="PF01694">
    <property type="entry name" value="Rhomboid"/>
    <property type="match status" value="1"/>
</dbReference>
<dbReference type="Gene3D" id="1.20.1540.10">
    <property type="entry name" value="Rhomboid-like"/>
    <property type="match status" value="1"/>
</dbReference>
<sequence>MSLNSRNKVAPPAAFNVPLAPVALTGLLVIVHIVRAILPSAWANWIDLALAFIPLRYDPSSGVAGTLPGGYVTSVTSFLTTFFLQSDPGTLMINGAALLVLGAAVTWRFGTWRFLAFTALCVIGGSIACLLIYWGRPTALVGAGGGLAGLFAASIHFLFKGGSPMNAFRVAGGAAFRKPAWTLRDALADQNVRIWLAVFGFITAWNAVSPYILPGTQGVASWPANIGGFLTGLLLFRFFDKQPRLRRVV</sequence>
<dbReference type="InterPro" id="IPR022764">
    <property type="entry name" value="Peptidase_S54_rhomboid_dom"/>
</dbReference>
<keyword evidence="4 5" id="KW-0472">Membrane</keyword>
<name>A0ABQ6CXL2_9HYPH</name>
<keyword evidence="7" id="KW-0378">Hydrolase</keyword>
<evidence type="ECO:0000256" key="2">
    <source>
        <dbReference type="ARBA" id="ARBA00022692"/>
    </source>
</evidence>
<evidence type="ECO:0000256" key="5">
    <source>
        <dbReference type="SAM" id="Phobius"/>
    </source>
</evidence>
<keyword evidence="3 5" id="KW-1133">Transmembrane helix</keyword>
<keyword evidence="7" id="KW-0645">Protease</keyword>
<evidence type="ECO:0000313" key="7">
    <source>
        <dbReference type="EMBL" id="GLS23770.1"/>
    </source>
</evidence>
<dbReference type="SUPFAM" id="SSF144091">
    <property type="entry name" value="Rhomboid-like"/>
    <property type="match status" value="1"/>
</dbReference>
<feature type="transmembrane region" description="Helical" evidence="5">
    <location>
        <begin position="140"/>
        <end position="159"/>
    </location>
</feature>
<dbReference type="GO" id="GO:0008233">
    <property type="term" value="F:peptidase activity"/>
    <property type="evidence" value="ECO:0007669"/>
    <property type="project" value="UniProtKB-KW"/>
</dbReference>
<evidence type="ECO:0000256" key="4">
    <source>
        <dbReference type="ARBA" id="ARBA00023136"/>
    </source>
</evidence>
<keyword evidence="2 5" id="KW-0812">Transmembrane</keyword>
<gene>
    <name evidence="7" type="ORF">GCM10007874_67910</name>
</gene>
<feature type="transmembrane region" description="Helical" evidence="5">
    <location>
        <begin position="20"/>
        <end position="42"/>
    </location>
</feature>
<dbReference type="InterPro" id="IPR035952">
    <property type="entry name" value="Rhomboid-like_sf"/>
</dbReference>
<proteinExistence type="predicted"/>
<evidence type="ECO:0000256" key="3">
    <source>
        <dbReference type="ARBA" id="ARBA00022989"/>
    </source>
</evidence>
<dbReference type="EMBL" id="BSPC01000080">
    <property type="protein sequence ID" value="GLS23770.1"/>
    <property type="molecule type" value="Genomic_DNA"/>
</dbReference>
<reference evidence="8" key="1">
    <citation type="journal article" date="2019" name="Int. J. Syst. Evol. Microbiol.">
        <title>The Global Catalogue of Microorganisms (GCM) 10K type strain sequencing project: providing services to taxonomists for standard genome sequencing and annotation.</title>
        <authorList>
            <consortium name="The Broad Institute Genomics Platform"/>
            <consortium name="The Broad Institute Genome Sequencing Center for Infectious Disease"/>
            <person name="Wu L."/>
            <person name="Ma J."/>
        </authorList>
    </citation>
    <scope>NUCLEOTIDE SEQUENCE [LARGE SCALE GENOMIC DNA]</scope>
    <source>
        <strain evidence="8">NBRC 101365</strain>
    </source>
</reference>
<evidence type="ECO:0000313" key="8">
    <source>
        <dbReference type="Proteomes" id="UP001156882"/>
    </source>
</evidence>
<feature type="domain" description="Peptidase S54 rhomboid" evidence="6">
    <location>
        <begin position="75"/>
        <end position="235"/>
    </location>
</feature>
<evidence type="ECO:0000259" key="6">
    <source>
        <dbReference type="Pfam" id="PF01694"/>
    </source>
</evidence>
<feature type="transmembrane region" description="Helical" evidence="5">
    <location>
        <begin position="194"/>
        <end position="213"/>
    </location>
</feature>
<feature type="transmembrane region" description="Helical" evidence="5">
    <location>
        <begin position="114"/>
        <end position="134"/>
    </location>
</feature>
<comment type="subcellular location">
    <subcellularLocation>
        <location evidence="1">Membrane</location>
        <topology evidence="1">Multi-pass membrane protein</topology>
    </subcellularLocation>
</comment>
<dbReference type="Proteomes" id="UP001156882">
    <property type="component" value="Unassembled WGS sequence"/>
</dbReference>
<evidence type="ECO:0000256" key="1">
    <source>
        <dbReference type="ARBA" id="ARBA00004141"/>
    </source>
</evidence>
<keyword evidence="8" id="KW-1185">Reference proteome</keyword>
<protein>
    <submittedName>
        <fullName evidence="7">Rhomboid family intramembrane serine protease</fullName>
    </submittedName>
</protein>